<dbReference type="EMBL" id="JACXAI010000037">
    <property type="protein sequence ID" value="MBD1382811.1"/>
    <property type="molecule type" value="Genomic_DNA"/>
</dbReference>
<dbReference type="RefSeq" id="WP_191161378.1">
    <property type="nucleotide sequence ID" value="NZ_JACXAI010000037.1"/>
</dbReference>
<comment type="caution">
    <text evidence="1">The sequence shown here is derived from an EMBL/GenBank/DDBJ whole genome shotgun (WGS) entry which is preliminary data.</text>
</comment>
<proteinExistence type="predicted"/>
<protein>
    <submittedName>
        <fullName evidence="1">Uncharacterized protein</fullName>
    </submittedName>
</protein>
<evidence type="ECO:0000313" key="1">
    <source>
        <dbReference type="EMBL" id="MBD1382811.1"/>
    </source>
</evidence>
<reference evidence="1" key="1">
    <citation type="submission" date="2020-09" db="EMBL/GenBank/DDBJ databases">
        <title>A novel bacterium of genus Bacillus, isolated from South China Sea.</title>
        <authorList>
            <person name="Huang H."/>
            <person name="Mo K."/>
            <person name="Hu Y."/>
        </authorList>
    </citation>
    <scope>NUCLEOTIDE SEQUENCE</scope>
    <source>
        <strain evidence="1">IB182487</strain>
    </source>
</reference>
<name>A0A926NK38_9BACI</name>
<gene>
    <name evidence="1" type="ORF">IC621_21655</name>
</gene>
<organism evidence="1 2">
    <name type="scientific">Metabacillus arenae</name>
    <dbReference type="NCBI Taxonomy" id="2771434"/>
    <lineage>
        <taxon>Bacteria</taxon>
        <taxon>Bacillati</taxon>
        <taxon>Bacillota</taxon>
        <taxon>Bacilli</taxon>
        <taxon>Bacillales</taxon>
        <taxon>Bacillaceae</taxon>
        <taxon>Metabacillus</taxon>
    </lineage>
</organism>
<sequence>MRAFFVRSLLKKKFGLQQTYSGWTEFVIGYELGVQFYAVETALEKFKKNKKYLQSLIYSRHSPMNKVDWNVQLPNSITFSK</sequence>
<dbReference type="Proteomes" id="UP000626844">
    <property type="component" value="Unassembled WGS sequence"/>
</dbReference>
<dbReference type="AlphaFoldDB" id="A0A926NK38"/>
<keyword evidence="2" id="KW-1185">Reference proteome</keyword>
<evidence type="ECO:0000313" key="2">
    <source>
        <dbReference type="Proteomes" id="UP000626844"/>
    </source>
</evidence>
<accession>A0A926NK38</accession>